<evidence type="ECO:0000313" key="2">
    <source>
        <dbReference type="EMBL" id="MFC4767626.1"/>
    </source>
</evidence>
<evidence type="ECO:0000259" key="1">
    <source>
        <dbReference type="Pfam" id="PF12671"/>
    </source>
</evidence>
<comment type="caution">
    <text evidence="2">The sequence shown here is derived from an EMBL/GenBank/DDBJ whole genome shotgun (WGS) entry which is preliminary data.</text>
</comment>
<organism evidence="2 3">
    <name type="scientific">Effusibacillus consociatus</name>
    <dbReference type="NCBI Taxonomy" id="1117041"/>
    <lineage>
        <taxon>Bacteria</taxon>
        <taxon>Bacillati</taxon>
        <taxon>Bacillota</taxon>
        <taxon>Bacilli</taxon>
        <taxon>Bacillales</taxon>
        <taxon>Alicyclobacillaceae</taxon>
        <taxon>Effusibacillus</taxon>
    </lineage>
</organism>
<evidence type="ECO:0000313" key="3">
    <source>
        <dbReference type="Proteomes" id="UP001596002"/>
    </source>
</evidence>
<proteinExistence type="predicted"/>
<dbReference type="Proteomes" id="UP001596002">
    <property type="component" value="Unassembled WGS sequence"/>
</dbReference>
<dbReference type="PANTHER" id="PTHR40032">
    <property type="entry name" value="EXPORTED PROTEIN-RELATED"/>
    <property type="match status" value="1"/>
</dbReference>
<dbReference type="PANTHER" id="PTHR40032:SF1">
    <property type="entry name" value="EXPORTED PROTEIN"/>
    <property type="match status" value="1"/>
</dbReference>
<dbReference type="EMBL" id="JBHSHC010000080">
    <property type="protein sequence ID" value="MFC4767626.1"/>
    <property type="molecule type" value="Genomic_DNA"/>
</dbReference>
<dbReference type="Pfam" id="PF12671">
    <property type="entry name" value="Amidase_6"/>
    <property type="match status" value="1"/>
</dbReference>
<keyword evidence="3" id="KW-1185">Reference proteome</keyword>
<sequence>MSIEWRQTIREFFDAKNRAWLSGDGEVLEQLAIRPDAVRSCLDDIKALSRSAMDRGVHYRKSRTNLKILRTSPTTNGKVRVDLMEQLTWIYKDGEDLKHQARLQPVRVTLTNSEGRWKIERLDRIGEKEERSLIKKAMDFRPLDGNSNVRQARFDRRKAQRYAELWWNGFNPQYKQFEVDCTNYVSQCLYAGGMPMAYHSRRDRGWWYRGQGKTANWSYSWAVAHSLRYYLEASGRTTVVLDPQQLMIGDVICYDWDGDGRWQHNTIVVGFDRSGMPLVNAHTVASQHRYWDYKDSYAWTERTRYRFFHIRDVF</sequence>
<reference evidence="3" key="1">
    <citation type="journal article" date="2019" name="Int. J. Syst. Evol. Microbiol.">
        <title>The Global Catalogue of Microorganisms (GCM) 10K type strain sequencing project: providing services to taxonomists for standard genome sequencing and annotation.</title>
        <authorList>
            <consortium name="The Broad Institute Genomics Platform"/>
            <consortium name="The Broad Institute Genome Sequencing Center for Infectious Disease"/>
            <person name="Wu L."/>
            <person name="Ma J."/>
        </authorList>
    </citation>
    <scope>NUCLEOTIDE SEQUENCE [LARGE SCALE GENOMIC DNA]</scope>
    <source>
        <strain evidence="3">WYCCWR 12678</strain>
    </source>
</reference>
<dbReference type="RefSeq" id="WP_380025549.1">
    <property type="nucleotide sequence ID" value="NZ_JBHSHC010000080.1"/>
</dbReference>
<accession>A0ABV9PZD4</accession>
<feature type="domain" description="Putative amidase" evidence="1">
    <location>
        <begin position="154"/>
        <end position="304"/>
    </location>
</feature>
<gene>
    <name evidence="2" type="ORF">ACFO8Q_09660</name>
</gene>
<protein>
    <submittedName>
        <fullName evidence="2">Amidase domain-containing protein</fullName>
    </submittedName>
</protein>
<dbReference type="InterPro" id="IPR024301">
    <property type="entry name" value="Amidase_6"/>
</dbReference>
<name>A0ABV9PZD4_9BACL</name>